<dbReference type="SUPFAM" id="SSF53649">
    <property type="entry name" value="Alkaline phosphatase-like"/>
    <property type="match status" value="1"/>
</dbReference>
<reference evidence="7 8" key="1">
    <citation type="submission" date="2018-10" db="EMBL/GenBank/DDBJ databases">
        <title>Genome sequencing of Mucilaginibacter sp. HYN0043.</title>
        <authorList>
            <person name="Kim M."/>
            <person name="Yi H."/>
        </authorList>
    </citation>
    <scope>NUCLEOTIDE SEQUENCE [LARGE SCALE GENOMIC DNA]</scope>
    <source>
        <strain evidence="7 8">HYN0043</strain>
    </source>
</reference>
<keyword evidence="2" id="KW-0479">Metal-binding</keyword>
<protein>
    <submittedName>
        <fullName evidence="7">Alkaline phosphatase family protein</fullName>
    </submittedName>
</protein>
<evidence type="ECO:0000256" key="5">
    <source>
        <dbReference type="PIRSR" id="PIRSR031924-51"/>
    </source>
</evidence>
<sequence length="576" mass="63596">MRNIISGCLVVLSFLTGTITSYAQNKTLKTASPAASNADLQVQKPSLIIMISVDMLSGEIMDRFTDNLPGGLGRLLREGVVFENGYQEHAFTETGPGHSTLLSGRHPSSTGIPNNSWIDMSTGKTEYCVNDISVTNIGQPEGGIGCSPKWFIGTTFGTWLRDQFPGSRVFSIAGKDRAAILMAGPKTNGVYWFQEGFGFTTSTAYAKKLPDWLLQYNKSFLQTITNKSIIWNPIGPADGKAYPGVWHAQISDTIIVSTLPRLVQTQGFPQEAAPGFLFDETQNGSFWSRWRATPFWDEAIFNAAEAMIKNEHIGQGPNTDLLCLGLSATNATEHAYGNAGPEIQDLIRRLDLRLGEFLNKLQKSGRTVAVVLSADHGGLDFAERLRSQGIPARRLNTALWLKDLQARVRTQFNLDKDLLVGSMRGLYLKKDIAAPLGDRRQVLAKVVDIIRTMPEIAAVATYEELAALPEKRFADPRTSSLLYRLKFSAYPGRSGDILFAFNPLVELNGPPKYDPAQHGTPHDYDRRVPIIFWGPWKAEQRYDPASTVDIAPTLAQQFGINPEEKVDGVALKFQKK</sequence>
<dbReference type="InterPro" id="IPR002591">
    <property type="entry name" value="Phosphodiest/P_Trfase"/>
</dbReference>
<dbReference type="GO" id="GO:0004035">
    <property type="term" value="F:alkaline phosphatase activity"/>
    <property type="evidence" value="ECO:0007669"/>
    <property type="project" value="InterPro"/>
</dbReference>
<keyword evidence="3 6" id="KW-0732">Signal</keyword>
<dbReference type="PANTHER" id="PTHR10151">
    <property type="entry name" value="ECTONUCLEOTIDE PYROPHOSPHATASE/PHOSPHODIESTERASE"/>
    <property type="match status" value="1"/>
</dbReference>
<evidence type="ECO:0000256" key="4">
    <source>
        <dbReference type="PIRSR" id="PIRSR031924-50"/>
    </source>
</evidence>
<dbReference type="PANTHER" id="PTHR10151:SF120">
    <property type="entry name" value="BIS(5'-ADENOSYL)-TRIPHOSPHATASE"/>
    <property type="match status" value="1"/>
</dbReference>
<gene>
    <name evidence="7" type="ORF">HYN43_006415</name>
</gene>
<dbReference type="GO" id="GO:0046872">
    <property type="term" value="F:metal ion binding"/>
    <property type="evidence" value="ECO:0007669"/>
    <property type="project" value="UniProtKB-KW"/>
</dbReference>
<evidence type="ECO:0000256" key="3">
    <source>
        <dbReference type="ARBA" id="ARBA00022729"/>
    </source>
</evidence>
<evidence type="ECO:0000313" key="8">
    <source>
        <dbReference type="Proteomes" id="UP000270046"/>
    </source>
</evidence>
<dbReference type="InterPro" id="IPR026263">
    <property type="entry name" value="Alkaline_phosphatase_prok"/>
</dbReference>
<dbReference type="PIRSF" id="PIRSF031924">
    <property type="entry name" value="Pi-irrepressible_AP"/>
    <property type="match status" value="1"/>
</dbReference>
<dbReference type="Gene3D" id="3.30.1360.150">
    <property type="match status" value="1"/>
</dbReference>
<feature type="signal peptide" evidence="6">
    <location>
        <begin position="1"/>
        <end position="23"/>
    </location>
</feature>
<proteinExistence type="predicted"/>
<dbReference type="AlphaFoldDB" id="A0A494VPA1"/>
<dbReference type="OrthoDB" id="9766127at2"/>
<keyword evidence="8" id="KW-1185">Reference proteome</keyword>
<evidence type="ECO:0000256" key="2">
    <source>
        <dbReference type="ARBA" id="ARBA00022723"/>
    </source>
</evidence>
<dbReference type="InterPro" id="IPR017850">
    <property type="entry name" value="Alkaline_phosphatase_core_sf"/>
</dbReference>
<organism evidence="7 8">
    <name type="scientific">Mucilaginibacter celer</name>
    <dbReference type="NCBI Taxonomy" id="2305508"/>
    <lineage>
        <taxon>Bacteria</taxon>
        <taxon>Pseudomonadati</taxon>
        <taxon>Bacteroidota</taxon>
        <taxon>Sphingobacteriia</taxon>
        <taxon>Sphingobacteriales</taxon>
        <taxon>Sphingobacteriaceae</taxon>
        <taxon>Mucilaginibacter</taxon>
    </lineage>
</organism>
<evidence type="ECO:0000256" key="1">
    <source>
        <dbReference type="ARBA" id="ARBA00022553"/>
    </source>
</evidence>
<feature type="chain" id="PRO_5019750234" evidence="6">
    <location>
        <begin position="24"/>
        <end position="576"/>
    </location>
</feature>
<evidence type="ECO:0000313" key="7">
    <source>
        <dbReference type="EMBL" id="AYL94950.1"/>
    </source>
</evidence>
<accession>A0A494VPA1</accession>
<evidence type="ECO:0000256" key="6">
    <source>
        <dbReference type="SAM" id="SignalP"/>
    </source>
</evidence>
<dbReference type="Gene3D" id="3.40.720.10">
    <property type="entry name" value="Alkaline Phosphatase, subunit A"/>
    <property type="match status" value="1"/>
</dbReference>
<feature type="binding site" evidence="5">
    <location>
        <begin position="175"/>
        <end position="177"/>
    </location>
    <ligand>
        <name>substrate</name>
    </ligand>
</feature>
<feature type="binding site" evidence="5">
    <location>
        <position position="115"/>
    </location>
    <ligand>
        <name>substrate</name>
    </ligand>
</feature>
<dbReference type="Pfam" id="PF01663">
    <property type="entry name" value="Phosphodiest"/>
    <property type="match status" value="1"/>
</dbReference>
<keyword evidence="1 4" id="KW-0597">Phosphoprotein</keyword>
<dbReference type="Proteomes" id="UP000270046">
    <property type="component" value="Chromosome"/>
</dbReference>
<dbReference type="KEGG" id="muh:HYN43_006415"/>
<dbReference type="EMBL" id="CP032869">
    <property type="protein sequence ID" value="AYL94950.1"/>
    <property type="molecule type" value="Genomic_DNA"/>
</dbReference>
<dbReference type="RefSeq" id="WP_119408657.1">
    <property type="nucleotide sequence ID" value="NZ_CP032869.1"/>
</dbReference>
<dbReference type="CDD" id="cd16016">
    <property type="entry name" value="AP-SPAP"/>
    <property type="match status" value="1"/>
</dbReference>
<feature type="active site" description="Phosphothreonine intermediate" evidence="4">
    <location>
        <position position="94"/>
    </location>
</feature>
<name>A0A494VPA1_9SPHI</name>